<dbReference type="GO" id="GO:0004534">
    <property type="term" value="F:5'-3' RNA exonuclease activity"/>
    <property type="evidence" value="ECO:0007669"/>
    <property type="project" value="TreeGrafter"/>
</dbReference>
<dbReference type="Gene3D" id="3.20.20.140">
    <property type="entry name" value="Metal-dependent hydrolases"/>
    <property type="match status" value="1"/>
</dbReference>
<dbReference type="Proteomes" id="UP000501058">
    <property type="component" value="Chromosome"/>
</dbReference>
<dbReference type="KEGG" id="prv:G7070_14635"/>
<dbReference type="CDD" id="cd07438">
    <property type="entry name" value="PHP_HisPPase_AMP"/>
    <property type="match status" value="1"/>
</dbReference>
<dbReference type="InterPro" id="IPR016195">
    <property type="entry name" value="Pol/histidinol_Pase-like"/>
</dbReference>
<organism evidence="2 3">
    <name type="scientific">Propioniciclava coleopterorum</name>
    <dbReference type="NCBI Taxonomy" id="2714937"/>
    <lineage>
        <taxon>Bacteria</taxon>
        <taxon>Bacillati</taxon>
        <taxon>Actinomycetota</taxon>
        <taxon>Actinomycetes</taxon>
        <taxon>Propionibacteriales</taxon>
        <taxon>Propionibacteriaceae</taxon>
        <taxon>Propioniciclava</taxon>
    </lineage>
</organism>
<proteinExistence type="predicted"/>
<keyword evidence="3" id="KW-1185">Reference proteome</keyword>
<dbReference type="InterPro" id="IPR052018">
    <property type="entry name" value="PHP_domain"/>
</dbReference>
<dbReference type="EMBL" id="CP049865">
    <property type="protein sequence ID" value="QIK73269.1"/>
    <property type="molecule type" value="Genomic_DNA"/>
</dbReference>
<gene>
    <name evidence="2" type="ORF">G7070_14635</name>
</gene>
<dbReference type="RefSeq" id="WP_166234340.1">
    <property type="nucleotide sequence ID" value="NZ_CP049865.1"/>
</dbReference>
<dbReference type="AlphaFoldDB" id="A0A6G7Y977"/>
<accession>A0A6G7Y977</accession>
<dbReference type="SMART" id="SM00481">
    <property type="entry name" value="POLIIIAc"/>
    <property type="match status" value="1"/>
</dbReference>
<dbReference type="Pfam" id="PF02811">
    <property type="entry name" value="PHP"/>
    <property type="match status" value="1"/>
</dbReference>
<dbReference type="SUPFAM" id="SSF89550">
    <property type="entry name" value="PHP domain-like"/>
    <property type="match status" value="1"/>
</dbReference>
<name>A0A6G7Y977_9ACTN</name>
<evidence type="ECO:0000259" key="1">
    <source>
        <dbReference type="SMART" id="SM00481"/>
    </source>
</evidence>
<dbReference type="PANTHER" id="PTHR42924:SF3">
    <property type="entry name" value="POLYMERASE_HISTIDINOL PHOSPHATASE N-TERMINAL DOMAIN-CONTAINING PROTEIN"/>
    <property type="match status" value="1"/>
</dbReference>
<evidence type="ECO:0000313" key="2">
    <source>
        <dbReference type="EMBL" id="QIK73269.1"/>
    </source>
</evidence>
<dbReference type="InterPro" id="IPR004013">
    <property type="entry name" value="PHP_dom"/>
</dbReference>
<dbReference type="PANTHER" id="PTHR42924">
    <property type="entry name" value="EXONUCLEASE"/>
    <property type="match status" value="1"/>
</dbReference>
<dbReference type="GO" id="GO:0035312">
    <property type="term" value="F:5'-3' DNA exonuclease activity"/>
    <property type="evidence" value="ECO:0007669"/>
    <property type="project" value="TreeGrafter"/>
</dbReference>
<reference evidence="2 3" key="1">
    <citation type="submission" date="2020-03" db="EMBL/GenBank/DDBJ databases">
        <title>Propioniciclava sp. nov., isolated from Hydrophilus acuminatus.</title>
        <authorList>
            <person name="Hyun D.-W."/>
            <person name="Bae J.-W."/>
        </authorList>
    </citation>
    <scope>NUCLEOTIDE SEQUENCE [LARGE SCALE GENOMIC DNA]</scope>
    <source>
        <strain evidence="2 3">HDW11</strain>
    </source>
</reference>
<feature type="domain" description="Polymerase/histidinol phosphatase N-terminal" evidence="1">
    <location>
        <begin position="3"/>
        <end position="68"/>
    </location>
</feature>
<dbReference type="Gene3D" id="1.10.150.650">
    <property type="match status" value="1"/>
</dbReference>
<dbReference type="InterPro" id="IPR003141">
    <property type="entry name" value="Pol/His_phosphatase_N"/>
</dbReference>
<sequence length="276" mass="28878">MRIDLHTHSAVSDGTDAPAVLIANAAQARLGAVALTDHDTFDGLAEAVDAGVRLGVEVLGGLEFSTRLAGRSVHLLGYGPDPDDAALNAELARVRDGRDGRVPAMVARLAELGFPLEIDEVLAQAGGASVGRPHVADALIARGYVRDRDEAFTHWLYDGGPAYVDRYATPLVEAIALVKEAGGVAVVAHPWSRGAAAVLTPDVLAELAAAGLDGIEVDHPDHGPDERARLAELARRLGLLATGSSDHHGTGKTRNPLGACTTDPDVYAEIRRRVRG</sequence>
<evidence type="ECO:0000313" key="3">
    <source>
        <dbReference type="Proteomes" id="UP000501058"/>
    </source>
</evidence>
<protein>
    <submittedName>
        <fullName evidence="2">PHP domain-containing protein</fullName>
    </submittedName>
</protein>